<comment type="caution">
    <text evidence="2">The sequence shown here is derived from an EMBL/GenBank/DDBJ whole genome shotgun (WGS) entry which is preliminary data.</text>
</comment>
<dbReference type="RefSeq" id="WP_250869214.1">
    <property type="nucleotide sequence ID" value="NZ_JAGSOI010000081.1"/>
</dbReference>
<dbReference type="AlphaFoldDB" id="A0A9E4ZJI9"/>
<keyword evidence="1" id="KW-0812">Transmembrane</keyword>
<organism evidence="2 3">
    <name type="scientific">Methanococcoides seepicolus</name>
    <dbReference type="NCBI Taxonomy" id="2828780"/>
    <lineage>
        <taxon>Archaea</taxon>
        <taxon>Methanobacteriati</taxon>
        <taxon>Methanobacteriota</taxon>
        <taxon>Stenosarchaea group</taxon>
        <taxon>Methanomicrobia</taxon>
        <taxon>Methanosarcinales</taxon>
        <taxon>Methanosarcinaceae</taxon>
        <taxon>Methanococcoides</taxon>
    </lineage>
</organism>
<feature type="transmembrane region" description="Helical" evidence="1">
    <location>
        <begin position="95"/>
        <end position="121"/>
    </location>
</feature>
<gene>
    <name evidence="2" type="ORF">KDK67_12855</name>
</gene>
<evidence type="ECO:0000313" key="2">
    <source>
        <dbReference type="EMBL" id="MCM1987854.1"/>
    </source>
</evidence>
<keyword evidence="3" id="KW-1185">Reference proteome</keyword>
<evidence type="ECO:0000256" key="1">
    <source>
        <dbReference type="SAM" id="Phobius"/>
    </source>
</evidence>
<dbReference type="GO" id="GO:0140359">
    <property type="term" value="F:ABC-type transporter activity"/>
    <property type="evidence" value="ECO:0007669"/>
    <property type="project" value="InterPro"/>
</dbReference>
<proteinExistence type="predicted"/>
<keyword evidence="1" id="KW-0472">Membrane</keyword>
<feature type="transmembrane region" description="Helical" evidence="1">
    <location>
        <begin position="133"/>
        <end position="153"/>
    </location>
</feature>
<reference evidence="2" key="2">
    <citation type="submission" date="2021-04" db="EMBL/GenBank/DDBJ databases">
        <authorList>
            <person name="Dong X."/>
        </authorList>
    </citation>
    <scope>NUCLEOTIDE SEQUENCE</scope>
    <source>
        <strain evidence="2">LLY</strain>
    </source>
</reference>
<keyword evidence="1" id="KW-1133">Transmembrane helix</keyword>
<reference evidence="2" key="1">
    <citation type="journal article" date="2021" name="mSystems">
        <title>Bacteria and Archaea Synergistically Convert Glycine Betaine to Biogenic Methane in the Formosa Cold Seep of the South China Sea.</title>
        <authorList>
            <person name="Li L."/>
            <person name="Zhang W."/>
            <person name="Zhang S."/>
            <person name="Song L."/>
            <person name="Sun Q."/>
            <person name="Zhang H."/>
            <person name="Xiang H."/>
            <person name="Dong X."/>
        </authorList>
    </citation>
    <scope>NUCLEOTIDE SEQUENCE</scope>
    <source>
        <strain evidence="2">LLY</strain>
    </source>
</reference>
<dbReference type="Proteomes" id="UP001056766">
    <property type="component" value="Unassembled WGS sequence"/>
</dbReference>
<feature type="transmembrane region" description="Helical" evidence="1">
    <location>
        <begin position="256"/>
        <end position="278"/>
    </location>
</feature>
<dbReference type="EMBL" id="JAGSOI010000081">
    <property type="protein sequence ID" value="MCM1987854.1"/>
    <property type="molecule type" value="Genomic_DNA"/>
</dbReference>
<protein>
    <submittedName>
        <fullName evidence="2">ABC transporter permease</fullName>
    </submittedName>
</protein>
<feature type="transmembrane region" description="Helical" evidence="1">
    <location>
        <begin position="47"/>
        <end position="65"/>
    </location>
</feature>
<dbReference type="PANTHER" id="PTHR43471:SF14">
    <property type="entry name" value="ABC-2 TYPE TRANSPORT SYSTEM PERMEASE PROTEIN"/>
    <property type="match status" value="1"/>
</dbReference>
<feature type="transmembrane region" description="Helical" evidence="1">
    <location>
        <begin position="22"/>
        <end position="41"/>
    </location>
</feature>
<dbReference type="PANTHER" id="PTHR43471">
    <property type="entry name" value="ABC TRANSPORTER PERMEASE"/>
    <property type="match status" value="1"/>
</dbReference>
<name>A0A9E4ZJI9_9EURY</name>
<sequence>MTNKNAVLIIAKKEFSDKLHEPSFLVMMSIFMVTLFVYTLGSSSFSNVARVIGVFFPILAIALGYDGIIKEKNSKSLNVLLTHPLFRDNIITGKFFGISITLGLVVFISLIIIAASDFLISGKIVQFEALSRLMIFGIFTYLYLLTFAVFALFTSTRCKTEIGSLAWGVVIWINMCFVLGPTIIMLSSIITGQSMFEMTDKFFSTGALLFNISPIHHFAEVTVGNLDLSYGTFGIQRDVHGFLDTKYSVSYLIGHYWQNVIILLALPVILLVASYISFLRENI</sequence>
<feature type="transmembrane region" description="Helical" evidence="1">
    <location>
        <begin position="165"/>
        <end position="190"/>
    </location>
</feature>
<accession>A0A9E4ZJI9</accession>
<dbReference type="Pfam" id="PF12679">
    <property type="entry name" value="ABC2_membrane_2"/>
    <property type="match status" value="1"/>
</dbReference>
<dbReference type="GO" id="GO:0005886">
    <property type="term" value="C:plasma membrane"/>
    <property type="evidence" value="ECO:0007669"/>
    <property type="project" value="UniProtKB-SubCell"/>
</dbReference>
<evidence type="ECO:0000313" key="3">
    <source>
        <dbReference type="Proteomes" id="UP001056766"/>
    </source>
</evidence>